<evidence type="ECO:0000313" key="2">
    <source>
        <dbReference type="EMBL" id="VAX27953.1"/>
    </source>
</evidence>
<dbReference type="PROSITE" id="PS50887">
    <property type="entry name" value="GGDEF"/>
    <property type="match status" value="1"/>
</dbReference>
<sequence length="359" mass="40617">MGFFSKNARRTPFSEEALTDCTNQKEAYLLVLLALFQYMKDFCFDLNEIETKAFKNRIDTLTSSFEQETNLKKIGKQFESEKSEIAAFIQWEKDYLSNKETEFKEIITVLSSGIAMVNSENQRFNATIHEETLKLEKITQLDDIRKIKAELTKKISTVKTFIQEKQAQDAEHIESLSNKVDTLKIALEETTNVALTDGLTGAFNRLAFDTEISKLVTENKRGFSLIMMDVDNFKLINDAYGHQIGDRVLVALVEKSKKLIREGDFLARYGGEEFIIIFPGTSLKDTIKKAEKLCTSLAETEYAVDDREGSQPLSFTISLGVATRRRSDSVASLISRADKALYKAKALGKNQVVSEKDID</sequence>
<reference evidence="2" key="1">
    <citation type="submission" date="2018-06" db="EMBL/GenBank/DDBJ databases">
        <authorList>
            <person name="Zhirakovskaya E."/>
        </authorList>
    </citation>
    <scope>NUCLEOTIDE SEQUENCE</scope>
</reference>
<dbReference type="GO" id="GO:0052621">
    <property type="term" value="F:diguanylate cyclase activity"/>
    <property type="evidence" value="ECO:0007669"/>
    <property type="project" value="TreeGrafter"/>
</dbReference>
<dbReference type="AlphaFoldDB" id="A0A3B1CTK5"/>
<name>A0A3B1CTK5_9ZZZZ</name>
<dbReference type="Pfam" id="PF00990">
    <property type="entry name" value="GGDEF"/>
    <property type="match status" value="1"/>
</dbReference>
<dbReference type="FunFam" id="3.30.70.270:FF:000001">
    <property type="entry name" value="Diguanylate cyclase domain protein"/>
    <property type="match status" value="1"/>
</dbReference>
<dbReference type="InterPro" id="IPR043128">
    <property type="entry name" value="Rev_trsase/Diguanyl_cyclase"/>
</dbReference>
<gene>
    <name evidence="2" type="ORF">MNBD_NITROSPIRAE01-1494</name>
</gene>
<accession>A0A3B1CTK5</accession>
<dbReference type="NCBIfam" id="TIGR00254">
    <property type="entry name" value="GGDEF"/>
    <property type="match status" value="1"/>
</dbReference>
<dbReference type="PANTHER" id="PTHR45138">
    <property type="entry name" value="REGULATORY COMPONENTS OF SENSORY TRANSDUCTION SYSTEM"/>
    <property type="match status" value="1"/>
</dbReference>
<evidence type="ECO:0000259" key="1">
    <source>
        <dbReference type="PROSITE" id="PS50887"/>
    </source>
</evidence>
<dbReference type="CDD" id="cd01949">
    <property type="entry name" value="GGDEF"/>
    <property type="match status" value="1"/>
</dbReference>
<dbReference type="InterPro" id="IPR029787">
    <property type="entry name" value="Nucleotide_cyclase"/>
</dbReference>
<dbReference type="PANTHER" id="PTHR45138:SF9">
    <property type="entry name" value="DIGUANYLATE CYCLASE DGCM-RELATED"/>
    <property type="match status" value="1"/>
</dbReference>
<organism evidence="2">
    <name type="scientific">hydrothermal vent metagenome</name>
    <dbReference type="NCBI Taxonomy" id="652676"/>
    <lineage>
        <taxon>unclassified sequences</taxon>
        <taxon>metagenomes</taxon>
        <taxon>ecological metagenomes</taxon>
    </lineage>
</organism>
<dbReference type="EMBL" id="UOGF01000034">
    <property type="protein sequence ID" value="VAX27953.1"/>
    <property type="molecule type" value="Genomic_DNA"/>
</dbReference>
<dbReference type="SUPFAM" id="SSF55073">
    <property type="entry name" value="Nucleotide cyclase"/>
    <property type="match status" value="1"/>
</dbReference>
<proteinExistence type="predicted"/>
<dbReference type="Gene3D" id="3.30.70.270">
    <property type="match status" value="1"/>
</dbReference>
<feature type="domain" description="GGDEF" evidence="1">
    <location>
        <begin position="221"/>
        <end position="357"/>
    </location>
</feature>
<protein>
    <recommendedName>
        <fullName evidence="1">GGDEF domain-containing protein</fullName>
    </recommendedName>
</protein>
<dbReference type="InterPro" id="IPR000160">
    <property type="entry name" value="GGDEF_dom"/>
</dbReference>
<dbReference type="SMART" id="SM00267">
    <property type="entry name" value="GGDEF"/>
    <property type="match status" value="1"/>
</dbReference>
<dbReference type="InterPro" id="IPR050469">
    <property type="entry name" value="Diguanylate_Cyclase"/>
</dbReference>